<dbReference type="RefSeq" id="WP_055740613.1">
    <property type="nucleotide sequence ID" value="NZ_JAAIWL010000010.1"/>
</dbReference>
<feature type="transmembrane region" description="Helical" evidence="2">
    <location>
        <begin position="221"/>
        <end position="240"/>
    </location>
</feature>
<feature type="transmembrane region" description="Helical" evidence="2">
    <location>
        <begin position="124"/>
        <end position="145"/>
    </location>
</feature>
<keyword evidence="2" id="KW-1133">Transmembrane helix</keyword>
<dbReference type="PATRIC" id="fig|157838.3.peg.3495"/>
<reference evidence="3 4" key="1">
    <citation type="submission" date="2015-09" db="EMBL/GenBank/DDBJ databases">
        <title>Genome sequencing project for genomic taxonomy and phylogenomics of Bacillus-like bacteria.</title>
        <authorList>
            <person name="Liu B."/>
            <person name="Wang J."/>
            <person name="Zhu Y."/>
            <person name="Liu G."/>
            <person name="Chen Q."/>
            <person name="Chen Z."/>
            <person name="Lan J."/>
            <person name="Che J."/>
            <person name="Ge C."/>
            <person name="Shi H."/>
            <person name="Pan Z."/>
            <person name="Liu X."/>
        </authorList>
    </citation>
    <scope>NUCLEOTIDE SEQUENCE [LARGE SCALE GENOMIC DNA]</scope>
    <source>
        <strain evidence="3 4">LMG 18435</strain>
    </source>
</reference>
<protein>
    <recommendedName>
        <fullName evidence="5">DUF4129 domain-containing protein</fullName>
    </recommendedName>
</protein>
<name>A0A0Q3WZM3_9BACI</name>
<feature type="transmembrane region" description="Helical" evidence="2">
    <location>
        <begin position="76"/>
        <end position="104"/>
    </location>
</feature>
<evidence type="ECO:0000256" key="2">
    <source>
        <dbReference type="SAM" id="Phobius"/>
    </source>
</evidence>
<comment type="caution">
    <text evidence="3">The sequence shown here is derived from an EMBL/GenBank/DDBJ whole genome shotgun (WGS) entry which is preliminary data.</text>
</comment>
<dbReference type="AlphaFoldDB" id="A0A0Q3WZM3"/>
<feature type="transmembrane region" description="Helical" evidence="2">
    <location>
        <begin position="283"/>
        <end position="303"/>
    </location>
</feature>
<evidence type="ECO:0000256" key="1">
    <source>
        <dbReference type="SAM" id="Coils"/>
    </source>
</evidence>
<accession>A0A0Q3WZM3</accession>
<dbReference type="STRING" id="157838.AN964_15820"/>
<evidence type="ECO:0000313" key="3">
    <source>
        <dbReference type="EMBL" id="KQL54829.1"/>
    </source>
</evidence>
<feature type="coiled-coil region" evidence="1">
    <location>
        <begin position="397"/>
        <end position="424"/>
    </location>
</feature>
<evidence type="ECO:0000313" key="4">
    <source>
        <dbReference type="Proteomes" id="UP000051888"/>
    </source>
</evidence>
<dbReference type="OrthoDB" id="2942362at2"/>
<dbReference type="Proteomes" id="UP000051888">
    <property type="component" value="Unassembled WGS sequence"/>
</dbReference>
<sequence>MEVKSSANIQMNFLKIFEVQRLFLSDAIIFALVQYAIPYINGKGSISWSLLGILFLVSLTTLLFSQGEIERFSKAFYFCSIPIIIICTWLGDIPIFEMFLLFIFSLWRLKVLFIEDGDEDSENILSSRLLATILIFIFLYFVGFISGMKSRNLLIIFPVLQIFLYSYGTFFKRYIQSSSISKKTIAAFSSFLIITPIVISTAVTLIASVIKNGLSVIFDKIFWFIVTLLSPLISFLSNFMEKKNEEYNNRMMESAKEQMKLRIQKGNYLDNFRRLQKNDNEKIYIIIGIVIVVIIIISLILHFKKRKSKTANVGNEMKQSIFHKLIDNQNKKDNHANYYSKSNQKIRKFVRQLEHFSAKHKSKRRGAESVRDWLNRLNIQVSEKWVFIYESVRYGSIQVTEEDIEQFALEMEKIKNRMKEFQKK</sequence>
<feature type="transmembrane region" description="Helical" evidence="2">
    <location>
        <begin position="185"/>
        <end position="209"/>
    </location>
</feature>
<feature type="transmembrane region" description="Helical" evidence="2">
    <location>
        <begin position="152"/>
        <end position="170"/>
    </location>
</feature>
<evidence type="ECO:0008006" key="5">
    <source>
        <dbReference type="Google" id="ProtNLM"/>
    </source>
</evidence>
<organism evidence="3 4">
    <name type="scientific">Heyndrickxia shackletonii</name>
    <dbReference type="NCBI Taxonomy" id="157838"/>
    <lineage>
        <taxon>Bacteria</taxon>
        <taxon>Bacillati</taxon>
        <taxon>Bacillota</taxon>
        <taxon>Bacilli</taxon>
        <taxon>Bacillales</taxon>
        <taxon>Bacillaceae</taxon>
        <taxon>Heyndrickxia</taxon>
    </lineage>
</organism>
<keyword evidence="4" id="KW-1185">Reference proteome</keyword>
<proteinExistence type="predicted"/>
<keyword evidence="1" id="KW-0175">Coiled coil</keyword>
<feature type="transmembrane region" description="Helical" evidence="2">
    <location>
        <begin position="46"/>
        <end position="64"/>
    </location>
</feature>
<dbReference type="EMBL" id="LJJC01000004">
    <property type="protein sequence ID" value="KQL54829.1"/>
    <property type="molecule type" value="Genomic_DNA"/>
</dbReference>
<keyword evidence="2" id="KW-0812">Transmembrane</keyword>
<keyword evidence="2" id="KW-0472">Membrane</keyword>
<feature type="transmembrane region" description="Helical" evidence="2">
    <location>
        <begin position="21"/>
        <end position="40"/>
    </location>
</feature>
<gene>
    <name evidence="3" type="ORF">AN964_15820</name>
</gene>